<evidence type="ECO:0000313" key="1">
    <source>
        <dbReference type="EMBL" id="KAG9688634.1"/>
    </source>
</evidence>
<gene>
    <name evidence="1" type="ORF">KCU76_g9469</name>
</gene>
<feature type="non-terminal residue" evidence="1">
    <location>
        <position position="190"/>
    </location>
</feature>
<dbReference type="EMBL" id="JAHFXF010000393">
    <property type="protein sequence ID" value="KAG9688634.1"/>
    <property type="molecule type" value="Genomic_DNA"/>
</dbReference>
<dbReference type="Proteomes" id="UP000779574">
    <property type="component" value="Unassembled WGS sequence"/>
</dbReference>
<accession>A0A9P8EFX3</accession>
<reference evidence="1" key="2">
    <citation type="submission" date="2021-08" db="EMBL/GenBank/DDBJ databases">
        <authorList>
            <person name="Gostincar C."/>
            <person name="Sun X."/>
            <person name="Song Z."/>
            <person name="Gunde-Cimerman N."/>
        </authorList>
    </citation>
    <scope>NUCLEOTIDE SEQUENCE</scope>
    <source>
        <strain evidence="1">EXF-9911</strain>
    </source>
</reference>
<dbReference type="OrthoDB" id="3836858at2759"/>
<name>A0A9P8EFX3_AURME</name>
<protein>
    <submittedName>
        <fullName evidence="1">Uncharacterized protein</fullName>
    </submittedName>
</protein>
<reference evidence="1" key="1">
    <citation type="journal article" date="2021" name="J Fungi (Basel)">
        <title>Virulence traits and population genomics of the black yeast Aureobasidium melanogenum.</title>
        <authorList>
            <person name="Cernosa A."/>
            <person name="Sun X."/>
            <person name="Gostincar C."/>
            <person name="Fang C."/>
            <person name="Gunde-Cimerman N."/>
            <person name="Song Z."/>
        </authorList>
    </citation>
    <scope>NUCLEOTIDE SEQUENCE</scope>
    <source>
        <strain evidence="1">EXF-9911</strain>
    </source>
</reference>
<dbReference type="AlphaFoldDB" id="A0A9P8EFX3"/>
<comment type="caution">
    <text evidence="1">The sequence shown here is derived from an EMBL/GenBank/DDBJ whole genome shotgun (WGS) entry which is preliminary data.</text>
</comment>
<organism evidence="1 2">
    <name type="scientific">Aureobasidium melanogenum</name>
    <name type="common">Aureobasidium pullulans var. melanogenum</name>
    <dbReference type="NCBI Taxonomy" id="46634"/>
    <lineage>
        <taxon>Eukaryota</taxon>
        <taxon>Fungi</taxon>
        <taxon>Dikarya</taxon>
        <taxon>Ascomycota</taxon>
        <taxon>Pezizomycotina</taxon>
        <taxon>Dothideomycetes</taxon>
        <taxon>Dothideomycetidae</taxon>
        <taxon>Dothideales</taxon>
        <taxon>Saccotheciaceae</taxon>
        <taxon>Aureobasidium</taxon>
    </lineage>
</organism>
<sequence length="190" mass="22407">MNADTTSMSQDKSTQVIESWNESHSTMDLHSSPAIYDCARKSVIVPMRFKLDTAAFSTAPETISEFQDILWLPSKYRDLTEKVLKNLYCRLNKKFPGRSHWYMPWRKRHHLNVGLKVLITYQLSSRHIYPFSQVDGPGGYMNKTIEVNEANWPDVISLFRSRKPVQARVHVDWWIENEWKASQRRDLEEF</sequence>
<proteinExistence type="predicted"/>
<evidence type="ECO:0000313" key="2">
    <source>
        <dbReference type="Proteomes" id="UP000779574"/>
    </source>
</evidence>